<keyword evidence="2" id="KW-0597">Phosphoprotein</keyword>
<dbReference type="EMBL" id="ASRX01000032">
    <property type="protein sequence ID" value="EYF04554.1"/>
    <property type="molecule type" value="Genomic_DNA"/>
</dbReference>
<protein>
    <submittedName>
        <fullName evidence="4">Malonyl CoA-acyl carrier protein transacylase</fullName>
    </submittedName>
</protein>
<dbReference type="PANTHER" id="PTHR43775">
    <property type="entry name" value="FATTY ACID SYNTHASE"/>
    <property type="match status" value="1"/>
</dbReference>
<sequence>MGPAKTVFMFSGLGSQYHQMGRELFEQDAVFNRWLLHYDSFVTGTGGASVIPEIYAPERQRGNAFSDLKRAAAALLVVECALARSLMEAGVVPDLLLGASLGEYAAGILAEALDFGEILQVFHQQLDVLREACARATLVGVFHSFAWVASTPLLRERCEISAYNFEGCVALTLRERDWEEVRRCLIAHDVVHQVVPVDQGFHSSLVEPAEGGVRRAMQGLQRRSLAMPVLSCATNRRVIAFDDDHLWGVLRKPIGFQRTIEALEREGKHVYVDVGPSGTLAGYTKHVLGRASAARVFPVLSIFGRDVHNLSKLLSQHRGALEDAAWRAPA</sequence>
<evidence type="ECO:0000313" key="4">
    <source>
        <dbReference type="EMBL" id="EYF04554.1"/>
    </source>
</evidence>
<dbReference type="Pfam" id="PF00698">
    <property type="entry name" value="Acyl_transf_1"/>
    <property type="match status" value="1"/>
</dbReference>
<dbReference type="GO" id="GO:0005886">
    <property type="term" value="C:plasma membrane"/>
    <property type="evidence" value="ECO:0007669"/>
    <property type="project" value="TreeGrafter"/>
</dbReference>
<accession>A0A017T5T7</accession>
<dbReference type="InterPro" id="IPR014043">
    <property type="entry name" value="Acyl_transferase_dom"/>
</dbReference>
<evidence type="ECO:0000313" key="5">
    <source>
        <dbReference type="Proteomes" id="UP000019678"/>
    </source>
</evidence>
<dbReference type="AlphaFoldDB" id="A0A017T5T7"/>
<dbReference type="InterPro" id="IPR016035">
    <property type="entry name" value="Acyl_Trfase/lysoPLipase"/>
</dbReference>
<proteinExistence type="predicted"/>
<dbReference type="GO" id="GO:0004312">
    <property type="term" value="F:fatty acid synthase activity"/>
    <property type="evidence" value="ECO:0007669"/>
    <property type="project" value="TreeGrafter"/>
</dbReference>
<organism evidence="4 5">
    <name type="scientific">Chondromyces apiculatus DSM 436</name>
    <dbReference type="NCBI Taxonomy" id="1192034"/>
    <lineage>
        <taxon>Bacteria</taxon>
        <taxon>Pseudomonadati</taxon>
        <taxon>Myxococcota</taxon>
        <taxon>Polyangia</taxon>
        <taxon>Polyangiales</taxon>
        <taxon>Polyangiaceae</taxon>
        <taxon>Chondromyces</taxon>
    </lineage>
</organism>
<evidence type="ECO:0000256" key="1">
    <source>
        <dbReference type="ARBA" id="ARBA00022450"/>
    </source>
</evidence>
<dbReference type="GO" id="GO:0071770">
    <property type="term" value="P:DIM/DIP cell wall layer assembly"/>
    <property type="evidence" value="ECO:0007669"/>
    <property type="project" value="TreeGrafter"/>
</dbReference>
<dbReference type="SMART" id="SM00827">
    <property type="entry name" value="PKS_AT"/>
    <property type="match status" value="1"/>
</dbReference>
<feature type="domain" description="Malonyl-CoA:ACP transacylase (MAT)" evidence="3">
    <location>
        <begin position="9"/>
        <end position="302"/>
    </location>
</feature>
<name>A0A017T5T7_9BACT</name>
<dbReference type="SUPFAM" id="SSF52151">
    <property type="entry name" value="FabD/lysophospholipase-like"/>
    <property type="match status" value="1"/>
</dbReference>
<dbReference type="STRING" id="1192034.CAP_4374"/>
<dbReference type="InterPro" id="IPR050091">
    <property type="entry name" value="PKS_NRPS_Biosynth_Enz"/>
</dbReference>
<keyword evidence="5" id="KW-1185">Reference proteome</keyword>
<dbReference type="InterPro" id="IPR001227">
    <property type="entry name" value="Ac_transferase_dom_sf"/>
</dbReference>
<gene>
    <name evidence="4" type="ORF">CAP_4374</name>
</gene>
<dbReference type="PANTHER" id="PTHR43775:SF37">
    <property type="entry name" value="SI:DKEY-61P9.11"/>
    <property type="match status" value="1"/>
</dbReference>
<evidence type="ECO:0000259" key="3">
    <source>
        <dbReference type="SMART" id="SM00827"/>
    </source>
</evidence>
<dbReference type="RefSeq" id="WP_081865112.1">
    <property type="nucleotide sequence ID" value="NZ_ASRX01000032.1"/>
</dbReference>
<keyword evidence="1" id="KW-0596">Phosphopantetheine</keyword>
<evidence type="ECO:0000256" key="2">
    <source>
        <dbReference type="ARBA" id="ARBA00022553"/>
    </source>
</evidence>
<dbReference type="OrthoDB" id="9808564at2"/>
<dbReference type="Gene3D" id="3.40.366.10">
    <property type="entry name" value="Malonyl-Coenzyme A Acyl Carrier Protein, domain 2"/>
    <property type="match status" value="1"/>
</dbReference>
<dbReference type="GO" id="GO:0006633">
    <property type="term" value="P:fatty acid biosynthetic process"/>
    <property type="evidence" value="ECO:0007669"/>
    <property type="project" value="TreeGrafter"/>
</dbReference>
<dbReference type="Proteomes" id="UP000019678">
    <property type="component" value="Unassembled WGS sequence"/>
</dbReference>
<reference evidence="4 5" key="1">
    <citation type="submission" date="2013-05" db="EMBL/GenBank/DDBJ databases">
        <title>Genome assembly of Chondromyces apiculatus DSM 436.</title>
        <authorList>
            <person name="Sharma G."/>
            <person name="Khatri I."/>
            <person name="Kaur C."/>
            <person name="Mayilraj S."/>
            <person name="Subramanian S."/>
        </authorList>
    </citation>
    <scope>NUCLEOTIDE SEQUENCE [LARGE SCALE GENOMIC DNA]</scope>
    <source>
        <strain evidence="4 5">DSM 436</strain>
    </source>
</reference>
<dbReference type="eggNOG" id="COG3321">
    <property type="taxonomic scope" value="Bacteria"/>
</dbReference>
<comment type="caution">
    <text evidence="4">The sequence shown here is derived from an EMBL/GenBank/DDBJ whole genome shotgun (WGS) entry which is preliminary data.</text>
</comment>
<dbReference type="GO" id="GO:0005737">
    <property type="term" value="C:cytoplasm"/>
    <property type="evidence" value="ECO:0007669"/>
    <property type="project" value="TreeGrafter"/>
</dbReference>